<dbReference type="AlphaFoldDB" id="A0A384C1U7"/>
<dbReference type="InterPro" id="IPR036543">
    <property type="entry name" value="Guanylate-bd_C_sf"/>
</dbReference>
<name>A0A384C1U7_URSMA</name>
<gene>
    <name evidence="3" type="primary">LOC103662915</name>
</gene>
<accession>A0A384C1U7</accession>
<dbReference type="OrthoDB" id="9748472at2759"/>
<proteinExistence type="predicted"/>
<protein>
    <submittedName>
        <fullName evidence="3">Guanylate-binding protein 7 isoform X1</fullName>
    </submittedName>
</protein>
<dbReference type="Gene3D" id="1.20.1000.10">
    <property type="entry name" value="Guanylate-binding protein, C-terminal domain"/>
    <property type="match status" value="1"/>
</dbReference>
<evidence type="ECO:0000256" key="1">
    <source>
        <dbReference type="SAM" id="Coils"/>
    </source>
</evidence>
<evidence type="ECO:0000313" key="3">
    <source>
        <dbReference type="RefSeq" id="XP_008688841.1"/>
    </source>
</evidence>
<organism evidence="2 3">
    <name type="scientific">Ursus maritimus</name>
    <name type="common">Polar bear</name>
    <name type="synonym">Thalarctos maritimus</name>
    <dbReference type="NCBI Taxonomy" id="29073"/>
    <lineage>
        <taxon>Eukaryota</taxon>
        <taxon>Metazoa</taxon>
        <taxon>Chordata</taxon>
        <taxon>Craniata</taxon>
        <taxon>Vertebrata</taxon>
        <taxon>Euteleostomi</taxon>
        <taxon>Mammalia</taxon>
        <taxon>Eutheria</taxon>
        <taxon>Laurasiatheria</taxon>
        <taxon>Carnivora</taxon>
        <taxon>Caniformia</taxon>
        <taxon>Ursidae</taxon>
        <taxon>Ursus</taxon>
    </lineage>
</organism>
<dbReference type="RefSeq" id="XP_008688841.1">
    <property type="nucleotide sequence ID" value="XM_008690619.2"/>
</dbReference>
<dbReference type="SUPFAM" id="SSF48340">
    <property type="entry name" value="Interferon-induced guanylate-binding protein 1 (GBP1), C-terminal domain"/>
    <property type="match status" value="1"/>
</dbReference>
<keyword evidence="1" id="KW-0175">Coiled coil</keyword>
<dbReference type="GO" id="GO:0003924">
    <property type="term" value="F:GTPase activity"/>
    <property type="evidence" value="ECO:0007669"/>
    <property type="project" value="InterPro"/>
</dbReference>
<reference evidence="3" key="1">
    <citation type="submission" date="2025-08" db="UniProtKB">
        <authorList>
            <consortium name="RefSeq"/>
        </authorList>
    </citation>
    <scope>IDENTIFICATION</scope>
    <source>
        <tissue evidence="3">Whole blood</tissue>
    </source>
</reference>
<evidence type="ECO:0000313" key="2">
    <source>
        <dbReference type="Proteomes" id="UP000261680"/>
    </source>
</evidence>
<sequence>MQKIHLTIGAVPCLDNAGIPLSWCEIPTEMVLVLPNLHCGAASTMQCPQDHELQKQYLDLLQMKEELEESCKKKDQLLRDAQRALAEEQDKRETAEREKQLLEEKCTQLRQQLNVLEIYCKESMTQMKEELRRREKHEKEQDERIRRLEAKMKDLTEKKQNTENYCTSKTTANDKKENNLEPSWWSKICELIEELYLLIAKFFSCG</sequence>
<feature type="coiled-coil region" evidence="1">
    <location>
        <begin position="60"/>
        <end position="165"/>
    </location>
</feature>
<dbReference type="Proteomes" id="UP000261680">
    <property type="component" value="Unplaced"/>
</dbReference>
<dbReference type="KEGG" id="umr:103662915"/>
<dbReference type="GeneID" id="103662915"/>
<dbReference type="GO" id="GO:0005525">
    <property type="term" value="F:GTP binding"/>
    <property type="evidence" value="ECO:0007669"/>
    <property type="project" value="InterPro"/>
</dbReference>
<keyword evidence="2" id="KW-1185">Reference proteome</keyword>